<dbReference type="SUPFAM" id="SSF56204">
    <property type="entry name" value="Hect, E3 ligase catalytic domain"/>
    <property type="match status" value="1"/>
</dbReference>
<dbReference type="GO" id="GO:0043161">
    <property type="term" value="P:proteasome-mediated ubiquitin-dependent protein catabolic process"/>
    <property type="evidence" value="ECO:0007669"/>
    <property type="project" value="TreeGrafter"/>
</dbReference>
<dbReference type="InterPro" id="IPR045322">
    <property type="entry name" value="HECTD1/TRIP12-like"/>
</dbReference>
<feature type="active site" description="Glycyl thioester intermediate" evidence="6">
    <location>
        <position position="1593"/>
    </location>
</feature>
<evidence type="ECO:0000256" key="5">
    <source>
        <dbReference type="ARBA" id="ARBA00022786"/>
    </source>
</evidence>
<evidence type="ECO:0000256" key="6">
    <source>
        <dbReference type="PROSITE-ProRule" id="PRU00104"/>
    </source>
</evidence>
<dbReference type="OrthoDB" id="423283at2759"/>
<evidence type="ECO:0000313" key="10">
    <source>
        <dbReference type="Proteomes" id="UP000187455"/>
    </source>
</evidence>
<dbReference type="PROSITE" id="PS50237">
    <property type="entry name" value="HECT"/>
    <property type="match status" value="1"/>
</dbReference>
<protein>
    <recommendedName>
        <fullName evidence="3">HECT-type E3 ubiquitin transferase</fullName>
        <ecNumber evidence="3">2.3.2.26</ecNumber>
    </recommendedName>
</protein>
<feature type="region of interest" description="Disordered" evidence="7">
    <location>
        <begin position="1525"/>
        <end position="1556"/>
    </location>
</feature>
<dbReference type="Pfam" id="PF25579">
    <property type="entry name" value="TPR_TRIP12_N"/>
    <property type="match status" value="1"/>
</dbReference>
<dbReference type="Proteomes" id="UP000187455">
    <property type="component" value="Unassembled WGS sequence"/>
</dbReference>
<evidence type="ECO:0000256" key="7">
    <source>
        <dbReference type="SAM" id="MobiDB-lite"/>
    </source>
</evidence>
<evidence type="ECO:0000313" key="9">
    <source>
        <dbReference type="EMBL" id="OLY81615.1"/>
    </source>
</evidence>
<evidence type="ECO:0000256" key="3">
    <source>
        <dbReference type="ARBA" id="ARBA00012485"/>
    </source>
</evidence>
<dbReference type="PANTHER" id="PTHR45670:SF1">
    <property type="entry name" value="E3 UBIQUITIN-PROTEIN LIGASE HECTD1"/>
    <property type="match status" value="1"/>
</dbReference>
<comment type="caution">
    <text evidence="9">The sequence shown here is derived from an EMBL/GenBank/DDBJ whole genome shotgun (WGS) entry which is preliminary data.</text>
</comment>
<accession>A0A1R0GXP4</accession>
<evidence type="ECO:0000256" key="4">
    <source>
        <dbReference type="ARBA" id="ARBA00022679"/>
    </source>
</evidence>
<dbReference type="Pfam" id="PF00632">
    <property type="entry name" value="HECT"/>
    <property type="match status" value="2"/>
</dbReference>
<keyword evidence="4" id="KW-0808">Transferase</keyword>
<dbReference type="InterPro" id="IPR011989">
    <property type="entry name" value="ARM-like"/>
</dbReference>
<keyword evidence="5 6" id="KW-0833">Ubl conjugation pathway</keyword>
<evidence type="ECO:0000259" key="8">
    <source>
        <dbReference type="PROSITE" id="PS50237"/>
    </source>
</evidence>
<keyword evidence="10" id="KW-1185">Reference proteome</keyword>
<dbReference type="InterPro" id="IPR000569">
    <property type="entry name" value="HECT_dom"/>
</dbReference>
<dbReference type="Gene3D" id="3.30.2410.10">
    <property type="entry name" value="Hect, E3 ligase catalytic domain"/>
    <property type="match status" value="1"/>
</dbReference>
<feature type="domain" description="HECT" evidence="8">
    <location>
        <begin position="1244"/>
        <end position="1626"/>
    </location>
</feature>
<proteinExistence type="inferred from homology"/>
<dbReference type="PANTHER" id="PTHR45670">
    <property type="entry name" value="E3 UBIQUITIN-PROTEIN LIGASE TRIP12"/>
    <property type="match status" value="1"/>
</dbReference>
<sequence length="1626" mass="182465">MGRKSKKNDLDCIEEESVSDLEVDSDTNAESQLNGPGFRISRAFLSRGSRMSSAAQRNTIFSQLEDSYSKIKEDSLSSDKISALRQLAFLFSISSEEDLFGCDSLISEIGVELIHLLKRSDDPEESLLAIRSIANIIEAQPGIQYFFVRNDLVASLCSQLLQLQDIDIADQALSTLEVISRNFPIHVIEADGLSAAMLYIDFFTISSQRTALQILAHSIPSFSDSNFDQMLQLIPSLSKTSTLFDEKVVELSWSCIEFIVKKIDSPSILDSAFTPDLIDLALSQLSSSKFFTLRDLLLRILSSVSKKSIKSSLHMLDSGVIDSIYNNFSEKLDAQKIDEFFPDLFKKSSPSPLNSNLSNIDEIQILDFIEGFLPPLIWVASFREGDPESSFSLHPKNSDFIHFISYLEEKPALSFQLSSLLIYISINVIRSNPSSLILGKSVASFLLSIYLFDQKNVITILSLYNLHDFSSWLLSQSQSRPDAIQIAALVSGYRLLSFAPEIYKDLYIRQGSVQALKKIAKKPFKNVKPKIIIQGLEILRDFQNQSPSDKKKESSYAKKSDSWSKKMASLILEKYFGGLDSLNDTAVSSSIISDLTISQNEIRQIWKNCTNGYDQIQIIQHLQVLELHLSEDKGITAYELEQSGWLKLLSDVSVFLSESLVNGHIFPKSEKVDLSLLIYRFFSGTNASRSPSIVSVNLNSLLGILHDSLDVVDTFPTFVPERSGSDLKDNPLTYLSRSIKVELECLDILDVFEPILTQSDEFKEFMTFKLQKYLKAFDLTLLSTVNTNSLFVYSKPRILQALSKSYSSYIKSFKSTDSETQNNSPFPNNSRKSLFFGSDGEVEAGLSLEDILLLRSESSVAHASNIESDEHDFMDLEFPSSVEDIPNEQVNHESSSTIISHDIKNEPDSVCFNPSEFSLEFYLKNVDEETVKLDQTDSLFLSLLNSKFEYGKQGYSQFNPWSNRYKVYYKIVFGSQIAKASEDNTESFTKKMSYSFITKRSIKSTPSSVVSDVIKNPDSRVTQIFSEKFQNILNVFSALYYVHFLDSVNSASGYDLVSNSDWNHPFLNKKLSGKLETLLNDPFTVSTRGFPFWVAPLTYKHFYLFSFETRYKFMRISFLPISRNLSKWKSSQNSYSAGGPGDHLLSFSRSILGLPMVYRLDNGEMRISSDQIIKQKILINRDKAFESARLTMLKFAGVDNILEFQFVDEVGTGLGPTLELYSSVCAGFLRKDLNIWYTNGDKNFNDSDSVFISNGLFPLPINSQDYKITERYEEMFSFIGLFVAKSIIDERPIDLPIHPFFFLLLLGSINDKKLSSIDPIEIVSSIDPVLAKSLVVLRTFNSKSSDNSSFTDSQDVDEDSVDSSTRIGFVEDLGLDFTFPGNPDYLLRPNGHEISVNKLNLNLYLELIYDAFVGRGIHLAISGFKAGFSKLLPVETLCYYSIDELSIMFGFNSDAKGANQSAEDDAWSAQSLSLNIVADHGYSSDSPAFKMFVDWLSGLDRMDRRKFLNFVTGAPRLPHSATLYSSNRAHTNSVPSPSKSSDSTSGGRRASGVGGSKKSIAGFGALSPPLTVVLRHSSHPLSPDDYLPTVMTCANYIKLPNYSSIEVLDKRWRQAIDEGSFSFHLS</sequence>
<organism evidence="9 10">
    <name type="scientific">Smittium mucronatum</name>
    <dbReference type="NCBI Taxonomy" id="133383"/>
    <lineage>
        <taxon>Eukaryota</taxon>
        <taxon>Fungi</taxon>
        <taxon>Fungi incertae sedis</taxon>
        <taxon>Zoopagomycota</taxon>
        <taxon>Kickxellomycotina</taxon>
        <taxon>Harpellomycetes</taxon>
        <taxon>Harpellales</taxon>
        <taxon>Legeriomycetaceae</taxon>
        <taxon>Smittium</taxon>
    </lineage>
</organism>
<dbReference type="GO" id="GO:0016607">
    <property type="term" value="C:nuclear speck"/>
    <property type="evidence" value="ECO:0007669"/>
    <property type="project" value="TreeGrafter"/>
</dbReference>
<dbReference type="InterPro" id="IPR016024">
    <property type="entry name" value="ARM-type_fold"/>
</dbReference>
<reference evidence="9 10" key="1">
    <citation type="journal article" date="2016" name="Mol. Biol. Evol.">
        <title>Genome-Wide Survey of Gut Fungi (Harpellales) Reveals the First Horizontally Transferred Ubiquitin Gene from a Mosquito Host.</title>
        <authorList>
            <person name="Wang Y."/>
            <person name="White M.M."/>
            <person name="Kvist S."/>
            <person name="Moncalvo J.M."/>
        </authorList>
    </citation>
    <scope>NUCLEOTIDE SEQUENCE [LARGE SCALE GENOMIC DNA]</scope>
    <source>
        <strain evidence="9 10">ALG-7-W6</strain>
    </source>
</reference>
<dbReference type="InterPro" id="IPR035983">
    <property type="entry name" value="Hect_E3_ubiquitin_ligase"/>
</dbReference>
<dbReference type="InterPro" id="IPR057948">
    <property type="entry name" value="TPR_TRIP12_N"/>
</dbReference>
<name>A0A1R0GXP4_9FUNG</name>
<comment type="catalytic activity">
    <reaction evidence="1">
        <text>S-ubiquitinyl-[E2 ubiquitin-conjugating enzyme]-L-cysteine + [acceptor protein]-L-lysine = [E2 ubiquitin-conjugating enzyme]-L-cysteine + N(6)-ubiquitinyl-[acceptor protein]-L-lysine.</text>
        <dbReference type="EC" id="2.3.2.26"/>
    </reaction>
</comment>
<dbReference type="SMART" id="SM00119">
    <property type="entry name" value="HECTc"/>
    <property type="match status" value="1"/>
</dbReference>
<dbReference type="Gene3D" id="3.90.1750.10">
    <property type="entry name" value="Hect, E3 ligase catalytic domains"/>
    <property type="match status" value="1"/>
</dbReference>
<dbReference type="SUPFAM" id="SSF48371">
    <property type="entry name" value="ARM repeat"/>
    <property type="match status" value="1"/>
</dbReference>
<dbReference type="EC" id="2.3.2.26" evidence="3"/>
<evidence type="ECO:0000256" key="1">
    <source>
        <dbReference type="ARBA" id="ARBA00000885"/>
    </source>
</evidence>
<dbReference type="GO" id="GO:0061630">
    <property type="term" value="F:ubiquitin protein ligase activity"/>
    <property type="evidence" value="ECO:0007669"/>
    <property type="project" value="UniProtKB-EC"/>
</dbReference>
<comment type="similarity">
    <text evidence="2">Belongs to the UPL family. K-HECT subfamily.</text>
</comment>
<gene>
    <name evidence="9" type="ORF">AYI68_g4277</name>
</gene>
<evidence type="ECO:0000256" key="2">
    <source>
        <dbReference type="ARBA" id="ARBA00006331"/>
    </source>
</evidence>
<dbReference type="Gene3D" id="1.25.10.10">
    <property type="entry name" value="Leucine-rich Repeat Variant"/>
    <property type="match status" value="1"/>
</dbReference>
<dbReference type="GO" id="GO:0000209">
    <property type="term" value="P:protein polyubiquitination"/>
    <property type="evidence" value="ECO:0007669"/>
    <property type="project" value="TreeGrafter"/>
</dbReference>
<dbReference type="STRING" id="133383.A0A1R0GXP4"/>
<feature type="compositionally biased region" description="Low complexity" evidence="7">
    <location>
        <begin position="1533"/>
        <end position="1556"/>
    </location>
</feature>
<dbReference type="EMBL" id="LSSL01002305">
    <property type="protein sequence ID" value="OLY81615.1"/>
    <property type="molecule type" value="Genomic_DNA"/>
</dbReference>